<sequence length="39" mass="4747">MTDRYWNLTVEIRIVRHQSPLSFRAETIWKHLMLHAQPA</sequence>
<dbReference type="EMBL" id="NNRM01000037">
    <property type="protein sequence ID" value="OYR23959.1"/>
    <property type="molecule type" value="Genomic_DNA"/>
</dbReference>
<evidence type="ECO:0000313" key="2">
    <source>
        <dbReference type="Proteomes" id="UP000216188"/>
    </source>
</evidence>
<name>A0A256GA31_9HYPH</name>
<keyword evidence="2" id="KW-1185">Reference proteome</keyword>
<protein>
    <submittedName>
        <fullName evidence="1">Uncharacterized protein</fullName>
    </submittedName>
</protein>
<accession>A0A256GA31</accession>
<organism evidence="1 2">
    <name type="scientific">Brucella pseudogrignonensis</name>
    <dbReference type="NCBI Taxonomy" id="419475"/>
    <lineage>
        <taxon>Bacteria</taxon>
        <taxon>Pseudomonadati</taxon>
        <taxon>Pseudomonadota</taxon>
        <taxon>Alphaproteobacteria</taxon>
        <taxon>Hyphomicrobiales</taxon>
        <taxon>Brucellaceae</taxon>
        <taxon>Brucella/Ochrobactrum group</taxon>
        <taxon>Brucella</taxon>
    </lineage>
</organism>
<comment type="caution">
    <text evidence="1">The sequence shown here is derived from an EMBL/GenBank/DDBJ whole genome shotgun (WGS) entry which is preliminary data.</text>
</comment>
<gene>
    <name evidence="1" type="ORF">CEV34_3292</name>
</gene>
<dbReference type="AlphaFoldDB" id="A0A256GA31"/>
<proteinExistence type="predicted"/>
<reference evidence="1 2" key="1">
    <citation type="submission" date="2017-07" db="EMBL/GenBank/DDBJ databases">
        <title>Phylogenetic study on the rhizospheric bacterium Ochrobactrum sp. A44.</title>
        <authorList>
            <person name="Krzyzanowska D.M."/>
            <person name="Ossowicki A."/>
            <person name="Rajewska M."/>
            <person name="Maciag T."/>
            <person name="Kaczynski Z."/>
            <person name="Czerwicka M."/>
            <person name="Jafra S."/>
        </authorList>
    </citation>
    <scope>NUCLEOTIDE SEQUENCE [LARGE SCALE GENOMIC DNA]</scope>
    <source>
        <strain evidence="1 2">CCUG 30717</strain>
    </source>
</reference>
<dbReference type="Proteomes" id="UP000216188">
    <property type="component" value="Unassembled WGS sequence"/>
</dbReference>
<evidence type="ECO:0000313" key="1">
    <source>
        <dbReference type="EMBL" id="OYR23959.1"/>
    </source>
</evidence>